<proteinExistence type="predicted"/>
<reference evidence="4 5" key="1">
    <citation type="submission" date="2012-09" db="EMBL/GenBank/DDBJ databases">
        <title>Genome Sequence of Bacillus sp. DW5-4.</title>
        <authorList>
            <person name="Lai Q."/>
            <person name="Liu Y."/>
            <person name="Shao Z."/>
        </authorList>
    </citation>
    <scope>NUCLEOTIDE SEQUENCE [LARGE SCALE GENOMIC DNA]</scope>
    <source>
        <strain evidence="4 5">DW5-4</strain>
    </source>
</reference>
<dbReference type="AlphaFoldDB" id="A0A081LG41"/>
<dbReference type="OrthoDB" id="9801679at2"/>
<dbReference type="EMBL" id="JOTP01000001">
    <property type="protein sequence ID" value="KEP28217.1"/>
    <property type="molecule type" value="Genomic_DNA"/>
</dbReference>
<dbReference type="InterPro" id="IPR007346">
    <property type="entry name" value="Endonuclease-I"/>
</dbReference>
<evidence type="ECO:0000256" key="1">
    <source>
        <dbReference type="ARBA" id="ARBA00022722"/>
    </source>
</evidence>
<accession>A0A081LG41</accession>
<dbReference type="RefSeq" id="WP_034317018.1">
    <property type="nucleotide sequence ID" value="NZ_JBCMYH010000018.1"/>
</dbReference>
<name>A0A081LG41_9BACI</name>
<dbReference type="GO" id="GO:0016787">
    <property type="term" value="F:hydrolase activity"/>
    <property type="evidence" value="ECO:0007669"/>
    <property type="project" value="UniProtKB-KW"/>
</dbReference>
<evidence type="ECO:0000256" key="2">
    <source>
        <dbReference type="ARBA" id="ARBA00022801"/>
    </source>
</evidence>
<feature type="signal peptide" evidence="3">
    <location>
        <begin position="1"/>
        <end position="29"/>
    </location>
</feature>
<evidence type="ECO:0000313" key="5">
    <source>
        <dbReference type="Proteomes" id="UP000028091"/>
    </source>
</evidence>
<organism evidence="4 5">
    <name type="scientific">Bacillus zhangzhouensis</name>
    <dbReference type="NCBI Taxonomy" id="1178540"/>
    <lineage>
        <taxon>Bacteria</taxon>
        <taxon>Bacillati</taxon>
        <taxon>Bacillota</taxon>
        <taxon>Bacilli</taxon>
        <taxon>Bacillales</taxon>
        <taxon>Bacillaceae</taxon>
        <taxon>Bacillus</taxon>
    </lineage>
</organism>
<evidence type="ECO:0000313" key="4">
    <source>
        <dbReference type="EMBL" id="KEP28217.1"/>
    </source>
</evidence>
<gene>
    <name evidence="4" type="ORF">BA70_01100</name>
</gene>
<keyword evidence="3" id="KW-0732">Signal</keyword>
<dbReference type="Pfam" id="PF04231">
    <property type="entry name" value="Endonuclease_1"/>
    <property type="match status" value="1"/>
</dbReference>
<dbReference type="SUPFAM" id="SSF54060">
    <property type="entry name" value="His-Me finger endonucleases"/>
    <property type="match status" value="1"/>
</dbReference>
<keyword evidence="5" id="KW-1185">Reference proteome</keyword>
<evidence type="ECO:0000256" key="3">
    <source>
        <dbReference type="SAM" id="SignalP"/>
    </source>
</evidence>
<dbReference type="InterPro" id="IPR044925">
    <property type="entry name" value="His-Me_finger_sf"/>
</dbReference>
<sequence>MKRTLFGTVAAGIMIFGTLATPLPPAANAQGFSLNEPSQTITFSPLQLQTETSAQQAQTTATNQIDSYYQSATGKSGPALKKALHDIIDDHTQLSYNEVWNALKNTDEDPNHPDNVLLLYSGVSRSKQASGGNVGQWNREHVWAKSHGNFGTSQGPGTDLHHLRATDVQTNSTRGNLDFDIGGNEYKGAPGNFYDSDSFEPHSRVKGDVARMLFYMAVRYEGDDRFPDLELNNKVNNGSAPLHGKMSVLLKWHKQDPVDQIERNRNEIIYQTYQHNRNPFIDHPEWASAIWE</sequence>
<dbReference type="Proteomes" id="UP000028091">
    <property type="component" value="Unassembled WGS sequence"/>
</dbReference>
<dbReference type="GO" id="GO:0004518">
    <property type="term" value="F:nuclease activity"/>
    <property type="evidence" value="ECO:0007669"/>
    <property type="project" value="UniProtKB-KW"/>
</dbReference>
<keyword evidence="2" id="KW-0378">Hydrolase</keyword>
<dbReference type="eggNOG" id="COG2356">
    <property type="taxonomic scope" value="Bacteria"/>
</dbReference>
<protein>
    <submittedName>
        <fullName evidence="4">Ribonuclease</fullName>
    </submittedName>
</protein>
<dbReference type="PANTHER" id="PTHR33607:SF2">
    <property type="entry name" value="ENDONUCLEASE-1"/>
    <property type="match status" value="1"/>
</dbReference>
<feature type="chain" id="PRO_5039320053" evidence="3">
    <location>
        <begin position="30"/>
        <end position="292"/>
    </location>
</feature>
<keyword evidence="1" id="KW-0540">Nuclease</keyword>
<comment type="caution">
    <text evidence="4">The sequence shown here is derived from an EMBL/GenBank/DDBJ whole genome shotgun (WGS) entry which is preliminary data.</text>
</comment>
<dbReference type="PANTHER" id="PTHR33607">
    <property type="entry name" value="ENDONUCLEASE-1"/>
    <property type="match status" value="1"/>
</dbReference>